<evidence type="ECO:0000256" key="6">
    <source>
        <dbReference type="ARBA" id="ARBA00022676"/>
    </source>
</evidence>
<dbReference type="EMBL" id="JAPDRK010000013">
    <property type="protein sequence ID" value="KAJ9606973.1"/>
    <property type="molecule type" value="Genomic_DNA"/>
</dbReference>
<dbReference type="GO" id="GO:0005789">
    <property type="term" value="C:endoplasmic reticulum membrane"/>
    <property type="evidence" value="ECO:0007669"/>
    <property type="project" value="UniProtKB-SubCell"/>
</dbReference>
<comment type="caution">
    <text evidence="16">The sequence shown here is derived from an EMBL/GenBank/DDBJ whole genome shotgun (WGS) entry which is preliminary data.</text>
</comment>
<evidence type="ECO:0000256" key="9">
    <source>
        <dbReference type="ARBA" id="ARBA00022824"/>
    </source>
</evidence>
<comment type="similarity">
    <text evidence="3">Belongs to the ALG10 glucosyltransferase family.</text>
</comment>
<keyword evidence="10 15" id="KW-1133">Transmembrane helix</keyword>
<feature type="transmembrane region" description="Helical" evidence="15">
    <location>
        <begin position="96"/>
        <end position="116"/>
    </location>
</feature>
<keyword evidence="8 15" id="KW-0812">Transmembrane</keyword>
<dbReference type="GO" id="GO:0006488">
    <property type="term" value="P:dolichol-linked oligosaccharide biosynthetic process"/>
    <property type="evidence" value="ECO:0007669"/>
    <property type="project" value="InterPro"/>
</dbReference>
<evidence type="ECO:0000256" key="5">
    <source>
        <dbReference type="ARBA" id="ARBA00018512"/>
    </source>
</evidence>
<dbReference type="EC" id="2.4.1.256" evidence="4"/>
<feature type="transmembrane region" description="Helical" evidence="15">
    <location>
        <begin position="137"/>
        <end position="162"/>
    </location>
</feature>
<dbReference type="Proteomes" id="UP001172673">
    <property type="component" value="Unassembled WGS sequence"/>
</dbReference>
<keyword evidence="7 16" id="KW-0808">Transferase</keyword>
<keyword evidence="6 16" id="KW-0328">Glycosyltransferase</keyword>
<evidence type="ECO:0000313" key="17">
    <source>
        <dbReference type="Proteomes" id="UP001172673"/>
    </source>
</evidence>
<name>A0AA38X5D3_9EURO</name>
<feature type="transmembrane region" description="Helical" evidence="15">
    <location>
        <begin position="314"/>
        <end position="333"/>
    </location>
</feature>
<evidence type="ECO:0000256" key="12">
    <source>
        <dbReference type="ARBA" id="ARBA00032069"/>
    </source>
</evidence>
<comment type="function">
    <text evidence="13">Dol-P-Glc:Glc(2)Man(9)GlcNAc(2)-PP-Dol alpha-1,2-glucosyltransferase that operates in the biosynthetic pathway of dolichol-linked oligosaccharides, the glycan precursors employed in protein asparagine (N)-glycosylation. The assembly of dolichol-linked oligosaccharides begins on the cytosolic side of the endoplasmic reticulum membrane and finishes in its lumen. The sequential addition of sugars to dolichol pyrophosphate produces dolichol-linked oligosaccharides containing fourteen sugars, including two GlcNAcs, nine mannoses and three glucoses. Once assembled, the oligosaccharide is transferred from the lipid to nascent proteins by oligosaccharyltransferases. In the lumen of the endoplasmic reticulum, adds the third and last glucose residue from dolichyl phosphate glucose (Dol-P-Glc) onto the lipid-linked oligosaccharide intermediate Glc(2)Man(9)GlcNAc(2)-PP-Dol to produce Glc(3)Man(9)GlcNAc(2)-PP-Dol.</text>
</comment>
<feature type="transmembrane region" description="Helical" evidence="15">
    <location>
        <begin position="345"/>
        <end position="368"/>
    </location>
</feature>
<evidence type="ECO:0000256" key="7">
    <source>
        <dbReference type="ARBA" id="ARBA00022679"/>
    </source>
</evidence>
<keyword evidence="17" id="KW-1185">Reference proteome</keyword>
<comment type="pathway">
    <text evidence="2">Protein modification; protein glycosylation.</text>
</comment>
<evidence type="ECO:0000256" key="1">
    <source>
        <dbReference type="ARBA" id="ARBA00004477"/>
    </source>
</evidence>
<keyword evidence="9" id="KW-0256">Endoplasmic reticulum</keyword>
<evidence type="ECO:0000256" key="10">
    <source>
        <dbReference type="ARBA" id="ARBA00022989"/>
    </source>
</evidence>
<accession>A0AA38X5D3</accession>
<organism evidence="16 17">
    <name type="scientific">Cladophialophora chaetospira</name>
    <dbReference type="NCBI Taxonomy" id="386627"/>
    <lineage>
        <taxon>Eukaryota</taxon>
        <taxon>Fungi</taxon>
        <taxon>Dikarya</taxon>
        <taxon>Ascomycota</taxon>
        <taxon>Pezizomycotina</taxon>
        <taxon>Eurotiomycetes</taxon>
        <taxon>Chaetothyriomycetidae</taxon>
        <taxon>Chaetothyriales</taxon>
        <taxon>Herpotrichiellaceae</taxon>
        <taxon>Cladophialophora</taxon>
    </lineage>
</organism>
<dbReference type="PANTHER" id="PTHR12989">
    <property type="entry name" value="ALPHA-1,2-GLUCOSYLTRANSFERASE ALG10"/>
    <property type="match status" value="1"/>
</dbReference>
<evidence type="ECO:0000313" key="16">
    <source>
        <dbReference type="EMBL" id="KAJ9606973.1"/>
    </source>
</evidence>
<sequence>MSYLVSPDFLRVVLLGFITSAHMTWRRLVNRIVPEPYLDEFFHVPQAQAYWFGKWTQWDPKITTPPGLYVYSYAVNSIRDFFSKEEIKPSIDEWRLTNVLLLYLLLVALYILAAVGRRSVQHESILQREFSIICFPLIFFFSGIYYTDLFSVFTVVVAQVFWSASTNAEGPVKLLYQSLHLVAGLASLAARQTNVFWVAVYLGGLQVVESIKSRVGADKVHDPPVSESYFEGSHDASLHTLFVHVHYLTTIIDFPITSISLAQAAVPLLPPLVLDLWPQLSLLVSFAAFVVWNGGVVLGDKDNHIATIHLPQMLYIWPAIIFFSWPVVLPLFSDLSILRKRLPRLTTMITFTAIMAAVVNLNTIIHPFTLADNRHYTFYVFAILRKHWLVKYAAVPVHVVCAALVIGSLGGTTDITSATQKGIRILHGDDTVCVSFVIVWLIATSLSLVAAPLVEPRYFLIPWLMWRLAVPEYRAPSAEKRKRLELEKKATASDRSPTNPASIVQSSLRTAAAYADWLELAWYMAVNAVTCYVFLYRGFEWPQEAGNVQRFMW</sequence>
<proteinExistence type="inferred from homology"/>
<reference evidence="16" key="1">
    <citation type="submission" date="2022-10" db="EMBL/GenBank/DDBJ databases">
        <title>Culturing micro-colonial fungi from biological soil crusts in the Mojave desert and describing Neophaeococcomyces mojavensis, and introducing the new genera and species Taxawa tesnikishii.</title>
        <authorList>
            <person name="Kurbessoian T."/>
            <person name="Stajich J.E."/>
        </authorList>
    </citation>
    <scope>NUCLEOTIDE SEQUENCE</scope>
    <source>
        <strain evidence="16">TK_41</strain>
    </source>
</reference>
<evidence type="ECO:0000256" key="8">
    <source>
        <dbReference type="ARBA" id="ARBA00022692"/>
    </source>
</evidence>
<evidence type="ECO:0000256" key="3">
    <source>
        <dbReference type="ARBA" id="ARBA00010600"/>
    </source>
</evidence>
<dbReference type="AlphaFoldDB" id="A0AA38X5D3"/>
<dbReference type="Pfam" id="PF04922">
    <property type="entry name" value="DIE2_ALG10"/>
    <property type="match status" value="1"/>
</dbReference>
<evidence type="ECO:0000256" key="14">
    <source>
        <dbReference type="ARBA" id="ARBA00048064"/>
    </source>
</evidence>
<dbReference type="InterPro" id="IPR016900">
    <property type="entry name" value="Alg10"/>
</dbReference>
<comment type="catalytic activity">
    <reaction evidence="14">
        <text>an alpha-D-Glc-(1-&gt;3)-alpha-D-Glc-(1-&gt;3)-alpha-D-Man-(1-&gt;2)-alpha-D-Man-(1-&gt;2)-alpha-D-Man-(1-&gt;3)-[alpha-D-Man-(1-&gt;2)-alpha-D-Man-(1-&gt;3)-[alpha-D-Man-(1-&gt;2)-alpha-D-Man-(1-&gt;6)]-alpha-D-Man-(1-&gt;6)]-beta-D-Man-(1-&gt;4)-beta-D-GlcNAc-(1-&gt;4)-alpha-D-GlcNAc-diphospho-di-trans,poly-cis-dolichol + a di-trans,poly-cis-dolichyl beta-D-glucosyl phosphate = a alpha-D-Glc-(1-&gt;2)-alpha-D-Glc-(1-&gt;3)-alpha-D-Glc-(1-&gt;3)-alpha-D-Man-(1-&gt;2)-alpha-D-Man-(1-&gt;2)-alpha-D-Man-(1-&gt;3)-[alpha-D-Man-(1-&gt;2)-alpha-D-Man-(1-&gt;3)-[alpha-D-Man-(1-&gt;2)-alpha-D-Man-(1-&gt;6)]-alpha-D-Man-(1-&gt;6)]-beta-D-Man-(1-&gt;4)-beta-D-GlcNAc-(1-&gt;4)-alpha-D-GlcNAc-diphospho-di-trans,poly-cis-dolichol + a di-trans,poly-cis-dolichyl phosphate + H(+)</text>
        <dbReference type="Rhea" id="RHEA:29543"/>
        <dbReference type="Rhea" id="RHEA-COMP:19498"/>
        <dbReference type="Rhea" id="RHEA-COMP:19502"/>
        <dbReference type="Rhea" id="RHEA-COMP:19512"/>
        <dbReference type="Rhea" id="RHEA-COMP:19522"/>
        <dbReference type="ChEBI" id="CHEBI:15378"/>
        <dbReference type="ChEBI" id="CHEBI:57525"/>
        <dbReference type="ChEBI" id="CHEBI:57683"/>
        <dbReference type="ChEBI" id="CHEBI:132522"/>
        <dbReference type="ChEBI" id="CHEBI:132523"/>
        <dbReference type="EC" id="2.4.1.256"/>
    </reaction>
    <physiologicalReaction direction="left-to-right" evidence="14">
        <dbReference type="Rhea" id="RHEA:29544"/>
    </physiologicalReaction>
</comment>
<dbReference type="PANTHER" id="PTHR12989:SF10">
    <property type="entry name" value="DOL-P-GLC:GLC(2)MAN(9)GLCNAC(2)-PP-DOL ALPHA-1,2-GLUCOSYLTRANSFERASE-RELATED"/>
    <property type="match status" value="1"/>
</dbReference>
<feature type="transmembrane region" description="Helical" evidence="15">
    <location>
        <begin position="520"/>
        <end position="539"/>
    </location>
</feature>
<evidence type="ECO:0000256" key="13">
    <source>
        <dbReference type="ARBA" id="ARBA00044727"/>
    </source>
</evidence>
<gene>
    <name evidence="16" type="primary">ALG10</name>
    <name evidence="16" type="ORF">H2200_008984</name>
</gene>
<feature type="transmembrane region" description="Helical" evidence="15">
    <location>
        <begin position="276"/>
        <end position="294"/>
    </location>
</feature>
<evidence type="ECO:0000256" key="11">
    <source>
        <dbReference type="ARBA" id="ARBA00023136"/>
    </source>
</evidence>
<evidence type="ECO:0000256" key="2">
    <source>
        <dbReference type="ARBA" id="ARBA00004922"/>
    </source>
</evidence>
<dbReference type="GO" id="GO:0106073">
    <property type="term" value="F:dolichyl pyrophosphate Glc2Man9GlcNAc2 alpha-1,2-glucosyltransferase activity"/>
    <property type="evidence" value="ECO:0007669"/>
    <property type="project" value="UniProtKB-EC"/>
</dbReference>
<evidence type="ECO:0000256" key="15">
    <source>
        <dbReference type="SAM" id="Phobius"/>
    </source>
</evidence>
<comment type="subcellular location">
    <subcellularLocation>
        <location evidence="1">Endoplasmic reticulum membrane</location>
        <topology evidence="1">Multi-pass membrane protein</topology>
    </subcellularLocation>
</comment>
<keyword evidence="11 15" id="KW-0472">Membrane</keyword>
<evidence type="ECO:0000256" key="4">
    <source>
        <dbReference type="ARBA" id="ARBA00011967"/>
    </source>
</evidence>
<feature type="transmembrane region" description="Helical" evidence="15">
    <location>
        <begin position="432"/>
        <end position="454"/>
    </location>
</feature>
<protein>
    <recommendedName>
        <fullName evidence="5">Dol-P-Glc:Glc(2)Man(9)GlcNAc(2)-PP-Dol alpha-1,2-glucosyltransferase</fullName>
        <ecNumber evidence="4">2.4.1.256</ecNumber>
    </recommendedName>
    <alternativeName>
        <fullName evidence="12">Asparagine-linked glycosylation protein 10</fullName>
    </alternativeName>
</protein>
<feature type="transmembrane region" description="Helical" evidence="15">
    <location>
        <begin position="388"/>
        <end position="411"/>
    </location>
</feature>
<dbReference type="PIRSF" id="PIRSF028810">
    <property type="entry name" value="Alpha1_2_glucosyltferase_Alg10"/>
    <property type="match status" value="1"/>
</dbReference>